<dbReference type="InterPro" id="IPR023346">
    <property type="entry name" value="Lysozyme-like_dom_sf"/>
</dbReference>
<evidence type="ECO:0008006" key="3">
    <source>
        <dbReference type="Google" id="ProtNLM"/>
    </source>
</evidence>
<dbReference type="SUPFAM" id="SSF53955">
    <property type="entry name" value="Lysozyme-like"/>
    <property type="match status" value="1"/>
</dbReference>
<accession>A0A1I0VIF3</accession>
<name>A0A1I0VIF3_9PSEU</name>
<dbReference type="EMBL" id="FOKG01000001">
    <property type="protein sequence ID" value="SFA76082.1"/>
    <property type="molecule type" value="Genomic_DNA"/>
</dbReference>
<dbReference type="Proteomes" id="UP000243799">
    <property type="component" value="Unassembled WGS sequence"/>
</dbReference>
<protein>
    <recommendedName>
        <fullName evidence="3">Transglycosylase SLT domain-containing protein</fullName>
    </recommendedName>
</protein>
<dbReference type="AlphaFoldDB" id="A0A1I0VIF3"/>
<reference evidence="2" key="1">
    <citation type="submission" date="2016-10" db="EMBL/GenBank/DDBJ databases">
        <authorList>
            <person name="Varghese N."/>
            <person name="Submissions S."/>
        </authorList>
    </citation>
    <scope>NUCLEOTIDE SEQUENCE [LARGE SCALE GENOMIC DNA]</scope>
    <source>
        <strain evidence="2">CGMCC 4.3568</strain>
    </source>
</reference>
<proteinExistence type="predicted"/>
<evidence type="ECO:0000313" key="1">
    <source>
        <dbReference type="EMBL" id="SFA76082.1"/>
    </source>
</evidence>
<evidence type="ECO:0000313" key="2">
    <source>
        <dbReference type="Proteomes" id="UP000243799"/>
    </source>
</evidence>
<keyword evidence="2" id="KW-1185">Reference proteome</keyword>
<dbReference type="STRING" id="490629.SAMN05216266_101271"/>
<gene>
    <name evidence="1" type="ORF">SAMN05216266_101271</name>
</gene>
<sequence>MPKYEIDAIRGLVSAAQANSGGIGQIADGLPKDLQCIDPTFQAHKLPGHDDIYNPVDNIIAGIRYTFDRYGGFEGHPGLKSMAGGGGYQGF</sequence>
<organism evidence="1 2">
    <name type="scientific">Amycolatopsis marina</name>
    <dbReference type="NCBI Taxonomy" id="490629"/>
    <lineage>
        <taxon>Bacteria</taxon>
        <taxon>Bacillati</taxon>
        <taxon>Actinomycetota</taxon>
        <taxon>Actinomycetes</taxon>
        <taxon>Pseudonocardiales</taxon>
        <taxon>Pseudonocardiaceae</taxon>
        <taxon>Amycolatopsis</taxon>
    </lineage>
</organism>